<keyword evidence="5" id="KW-0732">Signal</keyword>
<evidence type="ECO:0000313" key="11">
    <source>
        <dbReference type="Proteomes" id="UP000320762"/>
    </source>
</evidence>
<keyword evidence="3" id="KW-0964">Secreted</keyword>
<comment type="caution">
    <text evidence="10">The sequence shown here is derived from an EMBL/GenBank/DDBJ whole genome shotgun (WGS) entry which is preliminary data.</text>
</comment>
<evidence type="ECO:0000256" key="7">
    <source>
        <dbReference type="ARBA" id="ARBA00023277"/>
    </source>
</evidence>
<dbReference type="GO" id="GO:0030600">
    <property type="term" value="F:feruloyl esterase activity"/>
    <property type="evidence" value="ECO:0007669"/>
    <property type="project" value="UniProtKB-EC"/>
</dbReference>
<keyword evidence="6 10" id="KW-0378">Hydrolase</keyword>
<keyword evidence="4" id="KW-0858">Xylan degradation</keyword>
<keyword evidence="7" id="KW-0119">Carbohydrate metabolism</keyword>
<dbReference type="Proteomes" id="UP000320762">
    <property type="component" value="Unassembled WGS sequence"/>
</dbReference>
<name>A0A550BWL3_9AGAR</name>
<dbReference type="AlphaFoldDB" id="A0A550BWL3"/>
<dbReference type="EC" id="3.1.1.73" evidence="2"/>
<reference evidence="10 11" key="1">
    <citation type="journal article" date="2019" name="New Phytol.">
        <title>Comparative genomics reveals unique wood-decay strategies and fruiting body development in the Schizophyllaceae.</title>
        <authorList>
            <person name="Almasi E."/>
            <person name="Sahu N."/>
            <person name="Krizsan K."/>
            <person name="Balint B."/>
            <person name="Kovacs G.M."/>
            <person name="Kiss B."/>
            <person name="Cseklye J."/>
            <person name="Drula E."/>
            <person name="Henrissat B."/>
            <person name="Nagy I."/>
            <person name="Chovatia M."/>
            <person name="Adam C."/>
            <person name="LaButti K."/>
            <person name="Lipzen A."/>
            <person name="Riley R."/>
            <person name="Grigoriev I.V."/>
            <person name="Nagy L.G."/>
        </authorList>
    </citation>
    <scope>NUCLEOTIDE SEQUENCE [LARGE SCALE GENOMIC DNA]</scope>
    <source>
        <strain evidence="10 11">NL-1724</strain>
    </source>
</reference>
<evidence type="ECO:0000256" key="2">
    <source>
        <dbReference type="ARBA" id="ARBA00013091"/>
    </source>
</evidence>
<proteinExistence type="predicted"/>
<keyword evidence="11" id="KW-1185">Reference proteome</keyword>
<dbReference type="PANTHER" id="PTHR38050:SF2">
    <property type="entry name" value="FERULOYL ESTERASE C-RELATED"/>
    <property type="match status" value="1"/>
</dbReference>
<dbReference type="GO" id="GO:0045493">
    <property type="term" value="P:xylan catabolic process"/>
    <property type="evidence" value="ECO:0007669"/>
    <property type="project" value="UniProtKB-KW"/>
</dbReference>
<evidence type="ECO:0000256" key="5">
    <source>
        <dbReference type="ARBA" id="ARBA00022729"/>
    </source>
</evidence>
<evidence type="ECO:0000256" key="3">
    <source>
        <dbReference type="ARBA" id="ARBA00022525"/>
    </source>
</evidence>
<dbReference type="PANTHER" id="PTHR38050">
    <property type="match status" value="1"/>
</dbReference>
<dbReference type="GO" id="GO:0005576">
    <property type="term" value="C:extracellular region"/>
    <property type="evidence" value="ECO:0007669"/>
    <property type="project" value="UniProtKB-SubCell"/>
</dbReference>
<evidence type="ECO:0000313" key="10">
    <source>
        <dbReference type="EMBL" id="TRM56942.1"/>
    </source>
</evidence>
<dbReference type="SUPFAM" id="SSF53474">
    <property type="entry name" value="alpha/beta-Hydrolases"/>
    <property type="match status" value="1"/>
</dbReference>
<dbReference type="Gene3D" id="3.40.50.1820">
    <property type="entry name" value="alpha/beta hydrolase"/>
    <property type="match status" value="1"/>
</dbReference>
<keyword evidence="8" id="KW-0624">Polysaccharide degradation</keyword>
<evidence type="ECO:0000256" key="9">
    <source>
        <dbReference type="ARBA" id="ARBA00034075"/>
    </source>
</evidence>
<dbReference type="EMBL" id="VDMD01000055">
    <property type="protein sequence ID" value="TRM56942.1"/>
    <property type="molecule type" value="Genomic_DNA"/>
</dbReference>
<sequence>MLCCLPTKTSARPVAAHRRAAAAASKRAQCGADLPDWGFGPHHRAIRTLTVQGAQREYRVHLPEDYPAEGGHPVVLSFHGNGGTSKHQETATQLSESDLRVAGRGIIAVYPQASLGAGRKGDGSDAKASWQGAPYAAADPHDIEFTMKILDDLQDNLCVDTTRIYASGKSNGGGFANLLACTPEATDRIAAFALASPALYSGTRVECNPSRQVPILIAHGTTDGTIPYFGQKFGTKYETPDIDDFAGQWATRNGLDDAKLAITNPFDRTELWTWGEDGAKNRVERLKVDGMDHVWPTLAGLDQKGKVAPFDLTRTTMLPFFEKYTL</sequence>
<organism evidence="10 11">
    <name type="scientific">Schizophyllum amplum</name>
    <dbReference type="NCBI Taxonomy" id="97359"/>
    <lineage>
        <taxon>Eukaryota</taxon>
        <taxon>Fungi</taxon>
        <taxon>Dikarya</taxon>
        <taxon>Basidiomycota</taxon>
        <taxon>Agaricomycotina</taxon>
        <taxon>Agaricomycetes</taxon>
        <taxon>Agaricomycetidae</taxon>
        <taxon>Agaricales</taxon>
        <taxon>Schizophyllaceae</taxon>
        <taxon>Schizophyllum</taxon>
    </lineage>
</organism>
<evidence type="ECO:0000256" key="6">
    <source>
        <dbReference type="ARBA" id="ARBA00022801"/>
    </source>
</evidence>
<dbReference type="InterPro" id="IPR029058">
    <property type="entry name" value="AB_hydrolase_fold"/>
</dbReference>
<comment type="catalytic activity">
    <reaction evidence="9">
        <text>feruloyl-polysaccharide + H2O = ferulate + polysaccharide.</text>
        <dbReference type="EC" id="3.1.1.73"/>
    </reaction>
</comment>
<gene>
    <name evidence="10" type="ORF">BD626DRAFT_412770</name>
</gene>
<evidence type="ECO:0000256" key="4">
    <source>
        <dbReference type="ARBA" id="ARBA00022651"/>
    </source>
</evidence>
<evidence type="ECO:0000256" key="8">
    <source>
        <dbReference type="ARBA" id="ARBA00023326"/>
    </source>
</evidence>
<dbReference type="InterPro" id="IPR043595">
    <property type="entry name" value="FaeB/C/D"/>
</dbReference>
<comment type="subcellular location">
    <subcellularLocation>
        <location evidence="1">Secreted</location>
    </subcellularLocation>
</comment>
<protein>
    <recommendedName>
        <fullName evidence="2">feruloyl esterase</fullName>
        <ecNumber evidence="2">3.1.1.73</ecNumber>
    </recommendedName>
</protein>
<dbReference type="OrthoDB" id="424610at2759"/>
<evidence type="ECO:0000256" key="1">
    <source>
        <dbReference type="ARBA" id="ARBA00004613"/>
    </source>
</evidence>
<accession>A0A550BWL3</accession>
<dbReference type="STRING" id="97359.A0A550BWL3"/>